<gene>
    <name evidence="4" type="ORF">S01H1_34639</name>
</gene>
<evidence type="ECO:0000256" key="2">
    <source>
        <dbReference type="ARBA" id="ARBA00022777"/>
    </source>
</evidence>
<keyword evidence="1" id="KW-0808">Transferase</keyword>
<comment type="caution">
    <text evidence="4">The sequence shown here is derived from an EMBL/GenBank/DDBJ whole genome shotgun (WGS) entry which is preliminary data.</text>
</comment>
<dbReference type="GO" id="GO:0019321">
    <property type="term" value="P:pentose metabolic process"/>
    <property type="evidence" value="ECO:0007669"/>
    <property type="project" value="TreeGrafter"/>
</dbReference>
<dbReference type="EMBL" id="BARS01021578">
    <property type="protein sequence ID" value="GAG05232.1"/>
    <property type="molecule type" value="Genomic_DNA"/>
</dbReference>
<reference evidence="4" key="1">
    <citation type="journal article" date="2014" name="Front. Microbiol.">
        <title>High frequency of phylogenetically diverse reductive dehalogenase-homologous genes in deep subseafloor sedimentary metagenomes.</title>
        <authorList>
            <person name="Kawai M."/>
            <person name="Futagami T."/>
            <person name="Toyoda A."/>
            <person name="Takaki Y."/>
            <person name="Nishi S."/>
            <person name="Hori S."/>
            <person name="Arai W."/>
            <person name="Tsubouchi T."/>
            <person name="Morono Y."/>
            <person name="Uchiyama I."/>
            <person name="Ito T."/>
            <person name="Fujiyama A."/>
            <person name="Inagaki F."/>
            <person name="Takami H."/>
        </authorList>
    </citation>
    <scope>NUCLEOTIDE SEQUENCE</scope>
    <source>
        <strain evidence="4">Expedition CK06-06</strain>
    </source>
</reference>
<accession>X0V1B6</accession>
<dbReference type="Gene3D" id="3.30.420.40">
    <property type="match status" value="2"/>
</dbReference>
<dbReference type="Pfam" id="PF00370">
    <property type="entry name" value="FGGY_N"/>
    <property type="match status" value="1"/>
</dbReference>
<protein>
    <recommendedName>
        <fullName evidence="3">Carbohydrate kinase FGGY N-terminal domain-containing protein</fullName>
    </recommendedName>
</protein>
<feature type="domain" description="Carbohydrate kinase FGGY N-terminal" evidence="3">
    <location>
        <begin position="5"/>
        <end position="228"/>
    </location>
</feature>
<proteinExistence type="predicted"/>
<evidence type="ECO:0000256" key="1">
    <source>
        <dbReference type="ARBA" id="ARBA00022679"/>
    </source>
</evidence>
<dbReference type="SUPFAM" id="SSF53067">
    <property type="entry name" value="Actin-like ATPase domain"/>
    <property type="match status" value="1"/>
</dbReference>
<dbReference type="PANTHER" id="PTHR43435">
    <property type="entry name" value="RIBULOKINASE"/>
    <property type="match status" value="1"/>
</dbReference>
<dbReference type="AlphaFoldDB" id="X0V1B6"/>
<dbReference type="InterPro" id="IPR043129">
    <property type="entry name" value="ATPase_NBD"/>
</dbReference>
<organism evidence="4">
    <name type="scientific">marine sediment metagenome</name>
    <dbReference type="NCBI Taxonomy" id="412755"/>
    <lineage>
        <taxon>unclassified sequences</taxon>
        <taxon>metagenomes</taxon>
        <taxon>ecological metagenomes</taxon>
    </lineage>
</organism>
<dbReference type="GO" id="GO:0019150">
    <property type="term" value="F:D-ribulokinase activity"/>
    <property type="evidence" value="ECO:0007669"/>
    <property type="project" value="TreeGrafter"/>
</dbReference>
<evidence type="ECO:0000259" key="3">
    <source>
        <dbReference type="Pfam" id="PF00370"/>
    </source>
</evidence>
<evidence type="ECO:0000313" key="4">
    <source>
        <dbReference type="EMBL" id="GAG05232.1"/>
    </source>
</evidence>
<name>X0V1B6_9ZZZZ</name>
<dbReference type="InterPro" id="IPR018484">
    <property type="entry name" value="FGGY_N"/>
</dbReference>
<dbReference type="GO" id="GO:0005737">
    <property type="term" value="C:cytoplasm"/>
    <property type="evidence" value="ECO:0007669"/>
    <property type="project" value="TreeGrafter"/>
</dbReference>
<feature type="non-terminal residue" evidence="4">
    <location>
        <position position="272"/>
    </location>
</feature>
<keyword evidence="2" id="KW-0418">Kinase</keyword>
<feature type="non-terminal residue" evidence="4">
    <location>
        <position position="1"/>
    </location>
</feature>
<sequence>DIRLEPDWALQNPADYVRAVEVTIPQVLGESGVDGDDVIGIGIDFTSCTMLPTKLDGTPLCDLSEYRSNPHAWVKLWKHHAAQPEADHLNAVARELGEPWLSRYGGKISSEWFFPKVLQILHDAPELYDGADRLIEGADWIVWQLTGVETRNACTAGYKAIWEKRTGFPRPHFFAALHPRLRDVVAEKMSDRLWMLGARAGGLTAQMAAATGLREGTAVAVANVDAHVSVPAATVTEPGRMVMIMGTSICHMVLGTQQRIVPGMCGVVEDGI</sequence>
<dbReference type="PANTHER" id="PTHR43435:SF4">
    <property type="entry name" value="FGGY CARBOHYDRATE KINASE DOMAIN-CONTAINING PROTEIN"/>
    <property type="match status" value="1"/>
</dbReference>